<dbReference type="PROSITE" id="PS50999">
    <property type="entry name" value="COX2_TM"/>
    <property type="match status" value="1"/>
</dbReference>
<reference evidence="21" key="1">
    <citation type="journal article" date="2019" name="Int. J. Syst. Evol. Microbiol.">
        <title>The Global Catalogue of Microorganisms (GCM) 10K type strain sequencing project: providing services to taxonomists for standard genome sequencing and annotation.</title>
        <authorList>
            <consortium name="The Broad Institute Genomics Platform"/>
            <consortium name="The Broad Institute Genome Sequencing Center for Infectious Disease"/>
            <person name="Wu L."/>
            <person name="Ma J."/>
        </authorList>
    </citation>
    <scope>NUCLEOTIDE SEQUENCE [LARGE SCALE GENOMIC DNA]</scope>
    <source>
        <strain evidence="21">CGMCC 1.16444</strain>
    </source>
</reference>
<accession>A0ABV9YYS2</accession>
<dbReference type="PANTHER" id="PTHR22888">
    <property type="entry name" value="CYTOCHROME C OXIDASE, SUBUNIT II"/>
    <property type="match status" value="1"/>
</dbReference>
<evidence type="ECO:0000259" key="19">
    <source>
        <dbReference type="PROSITE" id="PS50999"/>
    </source>
</evidence>
<comment type="function">
    <text evidence="12 15">Subunits I and II form the functional core of the enzyme complex. Electrons originating in cytochrome c are transferred via heme a and Cu(A) to the binuclear center formed by heme a3 and Cu(B).</text>
</comment>
<evidence type="ECO:0000256" key="6">
    <source>
        <dbReference type="ARBA" id="ARBA00022723"/>
    </source>
</evidence>
<feature type="chain" id="PRO_5046203834" description="Cytochrome c oxidase subunit 2" evidence="17">
    <location>
        <begin position="21"/>
        <end position="304"/>
    </location>
</feature>
<feature type="transmembrane region" description="Helical" evidence="16">
    <location>
        <begin position="55"/>
        <end position="76"/>
    </location>
</feature>
<evidence type="ECO:0000313" key="20">
    <source>
        <dbReference type="EMBL" id="MFC5066672.1"/>
    </source>
</evidence>
<keyword evidence="11 16" id="KW-0472">Membrane</keyword>
<name>A0ABV9YYS2_9HYPH</name>
<keyword evidence="4 14" id="KW-0679">Respiratory chain</keyword>
<dbReference type="PANTHER" id="PTHR22888:SF9">
    <property type="entry name" value="CYTOCHROME C OXIDASE SUBUNIT 2"/>
    <property type="match status" value="1"/>
</dbReference>
<gene>
    <name evidence="20" type="primary">coxB</name>
    <name evidence="20" type="ORF">ACFPFW_01420</name>
</gene>
<dbReference type="EMBL" id="JBHSJF010000001">
    <property type="protein sequence ID" value="MFC5066672.1"/>
    <property type="molecule type" value="Genomic_DNA"/>
</dbReference>
<proteinExistence type="inferred from homology"/>
<dbReference type="Proteomes" id="UP001595796">
    <property type="component" value="Unassembled WGS sequence"/>
</dbReference>
<comment type="subcellular location">
    <subcellularLocation>
        <location evidence="14">Cell membrane</location>
        <topology evidence="14">Multi-pass membrane protein</topology>
    </subcellularLocation>
    <subcellularLocation>
        <location evidence="1">Membrane</location>
        <topology evidence="1">Multi-pass membrane protein</topology>
    </subcellularLocation>
</comment>
<dbReference type="RefSeq" id="WP_114955441.1">
    <property type="nucleotide sequence ID" value="NZ_JBHSJF010000001.1"/>
</dbReference>
<keyword evidence="6 15" id="KW-0479">Metal-binding</keyword>
<dbReference type="InterPro" id="IPR002429">
    <property type="entry name" value="CcO_II-like_C"/>
</dbReference>
<evidence type="ECO:0000256" key="17">
    <source>
        <dbReference type="SAM" id="SignalP"/>
    </source>
</evidence>
<keyword evidence="21" id="KW-1185">Reference proteome</keyword>
<evidence type="ECO:0000256" key="11">
    <source>
        <dbReference type="ARBA" id="ARBA00023136"/>
    </source>
</evidence>
<dbReference type="InterPro" id="IPR045187">
    <property type="entry name" value="CcO_II"/>
</dbReference>
<keyword evidence="10 15" id="KW-0186">Copper</keyword>
<feature type="signal peptide" evidence="17">
    <location>
        <begin position="1"/>
        <end position="20"/>
    </location>
</feature>
<dbReference type="SUPFAM" id="SSF81464">
    <property type="entry name" value="Cytochrome c oxidase subunit II-like, transmembrane region"/>
    <property type="match status" value="1"/>
</dbReference>
<evidence type="ECO:0000256" key="3">
    <source>
        <dbReference type="ARBA" id="ARBA00022448"/>
    </source>
</evidence>
<comment type="similarity">
    <text evidence="2 14">Belongs to the cytochrome c oxidase subunit 2 family.</text>
</comment>
<dbReference type="InterPro" id="IPR014222">
    <property type="entry name" value="Cyt_c_oxidase_su2"/>
</dbReference>
<dbReference type="Gene3D" id="1.10.287.90">
    <property type="match status" value="1"/>
</dbReference>
<dbReference type="InterPro" id="IPR008972">
    <property type="entry name" value="Cupredoxin"/>
</dbReference>
<dbReference type="InterPro" id="IPR001505">
    <property type="entry name" value="Copper_CuA"/>
</dbReference>
<keyword evidence="5 14" id="KW-0812">Transmembrane</keyword>
<dbReference type="InterPro" id="IPR011759">
    <property type="entry name" value="Cyt_c_oxidase_su2_TM_dom"/>
</dbReference>
<dbReference type="NCBIfam" id="TIGR02866">
    <property type="entry name" value="CoxB"/>
    <property type="match status" value="1"/>
</dbReference>
<dbReference type="PRINTS" id="PR01166">
    <property type="entry name" value="CYCOXIDASEII"/>
</dbReference>
<comment type="cofactor">
    <cofactor evidence="15">
        <name>Cu cation</name>
        <dbReference type="ChEBI" id="CHEBI:23378"/>
    </cofactor>
    <text evidence="15">Binds a copper A center.</text>
</comment>
<feature type="domain" description="Cytochrome oxidase subunit II transmembrane region profile" evidence="19">
    <location>
        <begin position="30"/>
        <end position="125"/>
    </location>
</feature>
<dbReference type="Pfam" id="PF00116">
    <property type="entry name" value="COX2"/>
    <property type="match status" value="1"/>
</dbReference>
<keyword evidence="7" id="KW-1278">Translocase</keyword>
<dbReference type="SUPFAM" id="SSF49503">
    <property type="entry name" value="Cupredoxins"/>
    <property type="match status" value="1"/>
</dbReference>
<dbReference type="InterPro" id="IPR034210">
    <property type="entry name" value="CcO_II_C"/>
</dbReference>
<comment type="catalytic activity">
    <reaction evidence="13 15">
        <text>4 Fe(II)-[cytochrome c] + O2 + 8 H(+)(in) = 4 Fe(III)-[cytochrome c] + 2 H2O + 4 H(+)(out)</text>
        <dbReference type="Rhea" id="RHEA:11436"/>
        <dbReference type="Rhea" id="RHEA-COMP:10350"/>
        <dbReference type="Rhea" id="RHEA-COMP:14399"/>
        <dbReference type="ChEBI" id="CHEBI:15377"/>
        <dbReference type="ChEBI" id="CHEBI:15378"/>
        <dbReference type="ChEBI" id="CHEBI:15379"/>
        <dbReference type="ChEBI" id="CHEBI:29033"/>
        <dbReference type="ChEBI" id="CHEBI:29034"/>
        <dbReference type="EC" id="7.1.1.9"/>
    </reaction>
</comment>
<evidence type="ECO:0000259" key="18">
    <source>
        <dbReference type="PROSITE" id="PS50857"/>
    </source>
</evidence>
<feature type="domain" description="Cytochrome oxidase subunit II copper A binding" evidence="18">
    <location>
        <begin position="126"/>
        <end position="282"/>
    </location>
</feature>
<evidence type="ECO:0000256" key="1">
    <source>
        <dbReference type="ARBA" id="ARBA00004141"/>
    </source>
</evidence>
<keyword evidence="3 14" id="KW-0813">Transport</keyword>
<sequence>MSSRLGLASGLLAGSFLALAAAPALADTGHPSPWQINFQGAVTPIAERIHEFGTFINVIIAIVVLFVLALLAICAIRFNEKANPIPSRTTHHVLLEVVWTIAPVLILVIIAIPSFRLLYAQYDMPKADLTLKVTGKQWFWSVEYQTAEAPAAAPAAAGAAHAAPAAATGNVDFGFDALMIQRKDLKEGQIALLAVDNEVVVPINKVVRVQVTGADVIHAFAIPSFGIKVDAVPGRLNETWFKAEREGVYYGQCSELCGKDHAFMPIAVRVVNDADYQAWVSQARQKFAMNPPTFVVADATPAAR</sequence>
<evidence type="ECO:0000313" key="21">
    <source>
        <dbReference type="Proteomes" id="UP001595796"/>
    </source>
</evidence>
<dbReference type="Pfam" id="PF02790">
    <property type="entry name" value="COX2_TM"/>
    <property type="match status" value="1"/>
</dbReference>
<dbReference type="EC" id="7.1.1.9" evidence="15"/>
<dbReference type="PROSITE" id="PS00078">
    <property type="entry name" value="COX2"/>
    <property type="match status" value="1"/>
</dbReference>
<keyword evidence="8 14" id="KW-0249">Electron transport</keyword>
<evidence type="ECO:0000256" key="9">
    <source>
        <dbReference type="ARBA" id="ARBA00022989"/>
    </source>
</evidence>
<comment type="caution">
    <text evidence="20">The sequence shown here is derived from an EMBL/GenBank/DDBJ whole genome shotgun (WGS) entry which is preliminary data.</text>
</comment>
<feature type="transmembrane region" description="Helical" evidence="16">
    <location>
        <begin position="97"/>
        <end position="119"/>
    </location>
</feature>
<evidence type="ECO:0000256" key="12">
    <source>
        <dbReference type="ARBA" id="ARBA00024688"/>
    </source>
</evidence>
<evidence type="ECO:0000256" key="16">
    <source>
        <dbReference type="SAM" id="Phobius"/>
    </source>
</evidence>
<evidence type="ECO:0000256" key="5">
    <source>
        <dbReference type="ARBA" id="ARBA00022692"/>
    </source>
</evidence>
<evidence type="ECO:0000256" key="7">
    <source>
        <dbReference type="ARBA" id="ARBA00022967"/>
    </source>
</evidence>
<evidence type="ECO:0000256" key="10">
    <source>
        <dbReference type="ARBA" id="ARBA00023008"/>
    </source>
</evidence>
<evidence type="ECO:0000256" key="13">
    <source>
        <dbReference type="ARBA" id="ARBA00047816"/>
    </source>
</evidence>
<keyword evidence="17" id="KW-0732">Signal</keyword>
<evidence type="ECO:0000256" key="14">
    <source>
        <dbReference type="RuleBase" id="RU000456"/>
    </source>
</evidence>
<keyword evidence="9 16" id="KW-1133">Transmembrane helix</keyword>
<dbReference type="InterPro" id="IPR036257">
    <property type="entry name" value="Cyt_c_oxidase_su2_TM_sf"/>
</dbReference>
<evidence type="ECO:0000256" key="8">
    <source>
        <dbReference type="ARBA" id="ARBA00022982"/>
    </source>
</evidence>
<dbReference type="PROSITE" id="PS50857">
    <property type="entry name" value="COX2_CUA"/>
    <property type="match status" value="1"/>
</dbReference>
<evidence type="ECO:0000256" key="15">
    <source>
        <dbReference type="RuleBase" id="RU004024"/>
    </source>
</evidence>
<dbReference type="CDD" id="cd13912">
    <property type="entry name" value="CcO_II_C"/>
    <property type="match status" value="1"/>
</dbReference>
<organism evidence="20 21">
    <name type="scientific">Flaviflagellibacter deserti</name>
    <dbReference type="NCBI Taxonomy" id="2267266"/>
    <lineage>
        <taxon>Bacteria</taxon>
        <taxon>Pseudomonadati</taxon>
        <taxon>Pseudomonadota</taxon>
        <taxon>Alphaproteobacteria</taxon>
        <taxon>Hyphomicrobiales</taxon>
        <taxon>Flaviflagellibacter</taxon>
    </lineage>
</organism>
<dbReference type="Gene3D" id="2.60.40.420">
    <property type="entry name" value="Cupredoxins - blue copper proteins"/>
    <property type="match status" value="1"/>
</dbReference>
<evidence type="ECO:0000256" key="4">
    <source>
        <dbReference type="ARBA" id="ARBA00022660"/>
    </source>
</evidence>
<protein>
    <recommendedName>
        <fullName evidence="15">Cytochrome c oxidase subunit 2</fullName>
        <ecNumber evidence="15">7.1.1.9</ecNumber>
    </recommendedName>
</protein>
<evidence type="ECO:0000256" key="2">
    <source>
        <dbReference type="ARBA" id="ARBA00007866"/>
    </source>
</evidence>